<dbReference type="RefSeq" id="WP_057809774.1">
    <property type="nucleotide sequence ID" value="NZ_BJUD01000046.1"/>
</dbReference>
<keyword evidence="5 6" id="KW-0067">ATP-binding</keyword>
<evidence type="ECO:0000256" key="4">
    <source>
        <dbReference type="ARBA" id="ARBA00022777"/>
    </source>
</evidence>
<feature type="binding site" evidence="6">
    <location>
        <position position="565"/>
    </location>
    <ligand>
        <name>ATP</name>
        <dbReference type="ChEBI" id="CHEBI:30616"/>
    </ligand>
</feature>
<dbReference type="GO" id="GO:0005524">
    <property type="term" value="F:ATP binding"/>
    <property type="evidence" value="ECO:0007669"/>
    <property type="project" value="UniProtKB-KW"/>
</dbReference>
<dbReference type="PANTHER" id="PTHR30218:SF0">
    <property type="entry name" value="POLYPHOSPHATE KINASE"/>
    <property type="match status" value="1"/>
</dbReference>
<dbReference type="Proteomes" id="UP000051139">
    <property type="component" value="Unassembled WGS sequence"/>
</dbReference>
<dbReference type="InterPro" id="IPR003414">
    <property type="entry name" value="PP_kinase"/>
</dbReference>
<dbReference type="NCBIfam" id="NF003918">
    <property type="entry name" value="PRK05443.1-2"/>
    <property type="match status" value="1"/>
</dbReference>
<feature type="active site" description="Phosphohistidine intermediate" evidence="6">
    <location>
        <position position="436"/>
    </location>
</feature>
<feature type="binding site" evidence="6">
    <location>
        <position position="47"/>
    </location>
    <ligand>
        <name>ATP</name>
        <dbReference type="ChEBI" id="CHEBI:30616"/>
    </ligand>
</feature>
<dbReference type="InterPro" id="IPR036830">
    <property type="entry name" value="PP_kinase_middle_dom_sf"/>
</dbReference>
<evidence type="ECO:0000259" key="9">
    <source>
        <dbReference type="Pfam" id="PF02503"/>
    </source>
</evidence>
<dbReference type="GO" id="GO:0046872">
    <property type="term" value="F:metal ion binding"/>
    <property type="evidence" value="ECO:0007669"/>
    <property type="project" value="UniProtKB-KW"/>
</dbReference>
<feature type="binding site" evidence="6">
    <location>
        <position position="376"/>
    </location>
    <ligand>
        <name>Mg(2+)</name>
        <dbReference type="ChEBI" id="CHEBI:18420"/>
    </ligand>
</feature>
<feature type="domain" description="Polyphosphate kinase middle" evidence="9">
    <location>
        <begin position="124"/>
        <end position="304"/>
    </location>
</feature>
<gene>
    <name evidence="6 13" type="primary">ppk</name>
    <name evidence="14" type="ORF">IV55_GL001455</name>
    <name evidence="13" type="ORF">LSI01_16450</name>
</gene>
<evidence type="ECO:0000313" key="13">
    <source>
        <dbReference type="EMBL" id="GEK29334.1"/>
    </source>
</evidence>
<accession>A0A0R2L4J1</accession>
<dbReference type="CDD" id="cd09165">
    <property type="entry name" value="PLDc_PaPPK1_C1_like"/>
    <property type="match status" value="1"/>
</dbReference>
<dbReference type="SUPFAM" id="SSF56024">
    <property type="entry name" value="Phospholipase D/nuclease"/>
    <property type="match status" value="2"/>
</dbReference>
<dbReference type="GO" id="GO:0006799">
    <property type="term" value="P:polyphosphate biosynthetic process"/>
    <property type="evidence" value="ECO:0007669"/>
    <property type="project" value="UniProtKB-UniRule"/>
</dbReference>
<evidence type="ECO:0000256" key="6">
    <source>
        <dbReference type="HAMAP-Rule" id="MF_00347"/>
    </source>
</evidence>
<keyword evidence="3 6" id="KW-0547">Nucleotide-binding</keyword>
<dbReference type="SUPFAM" id="SSF140356">
    <property type="entry name" value="PPK N-terminal domain-like"/>
    <property type="match status" value="1"/>
</dbReference>
<dbReference type="Pfam" id="PF13090">
    <property type="entry name" value="PP_kinase_C"/>
    <property type="match status" value="1"/>
</dbReference>
<dbReference type="NCBIfam" id="NF003917">
    <property type="entry name" value="PRK05443.1-1"/>
    <property type="match status" value="1"/>
</dbReference>
<comment type="cofactor">
    <cofactor evidence="6">
        <name>Mg(2+)</name>
        <dbReference type="ChEBI" id="CHEBI:18420"/>
    </cofactor>
</comment>
<keyword evidence="6" id="KW-0460">Magnesium</keyword>
<keyword evidence="6" id="KW-0479">Metal-binding</keyword>
<dbReference type="NCBIfam" id="NF003921">
    <property type="entry name" value="PRK05443.2-2"/>
    <property type="match status" value="1"/>
</dbReference>
<feature type="domain" description="Polyphosphate kinase N-terminal" evidence="10">
    <location>
        <begin position="9"/>
        <end position="114"/>
    </location>
</feature>
<keyword evidence="15" id="KW-1185">Reference proteome</keyword>
<dbReference type="InterPro" id="IPR024953">
    <property type="entry name" value="PP_kinase_middle"/>
</dbReference>
<dbReference type="PATRIC" id="fig|348151.3.peg.1494"/>
<dbReference type="NCBIfam" id="NF003920">
    <property type="entry name" value="PRK05443.2-1"/>
    <property type="match status" value="1"/>
</dbReference>
<evidence type="ECO:0000256" key="3">
    <source>
        <dbReference type="ARBA" id="ARBA00022741"/>
    </source>
</evidence>
<dbReference type="PANTHER" id="PTHR30218">
    <property type="entry name" value="POLYPHOSPHATE KINASE"/>
    <property type="match status" value="1"/>
</dbReference>
<evidence type="ECO:0000259" key="11">
    <source>
        <dbReference type="Pfam" id="PF13090"/>
    </source>
</evidence>
<feature type="binding site" evidence="6">
    <location>
        <position position="406"/>
    </location>
    <ligand>
        <name>Mg(2+)</name>
        <dbReference type="ChEBI" id="CHEBI:18420"/>
    </ligand>
</feature>
<reference evidence="13 16" key="2">
    <citation type="submission" date="2019-07" db="EMBL/GenBank/DDBJ databases">
        <title>Whole genome shotgun sequence of Lactobacillus siliginis NBRC 101315.</title>
        <authorList>
            <person name="Hosoyama A."/>
            <person name="Uohara A."/>
            <person name="Ohji S."/>
            <person name="Ichikawa N."/>
        </authorList>
    </citation>
    <scope>NUCLEOTIDE SEQUENCE [LARGE SCALE GENOMIC DNA]</scope>
    <source>
        <strain evidence="13 16">NBRC 101315</strain>
    </source>
</reference>
<protein>
    <recommendedName>
        <fullName evidence="6 7">Polyphosphate kinase</fullName>
        <ecNumber evidence="6 7">2.7.4.1</ecNumber>
    </recommendedName>
    <alternativeName>
        <fullName evidence="6">ATP-polyphosphate phosphotransferase</fullName>
    </alternativeName>
    <alternativeName>
        <fullName evidence="6">Polyphosphoric acid kinase</fullName>
    </alternativeName>
</protein>
<dbReference type="OrthoDB" id="9761456at2"/>
<name>A0A0R2L4J1_9LACO</name>
<dbReference type="Pfam" id="PF02503">
    <property type="entry name" value="PP_kinase"/>
    <property type="match status" value="1"/>
</dbReference>
<dbReference type="Proteomes" id="UP000321429">
    <property type="component" value="Unassembled WGS sequence"/>
</dbReference>
<dbReference type="AlphaFoldDB" id="A0A0R2L4J1"/>
<feature type="domain" description="Polyphosphate kinase C-terminal" evidence="12">
    <location>
        <begin position="333"/>
        <end position="497"/>
    </location>
</feature>
<evidence type="ECO:0000256" key="5">
    <source>
        <dbReference type="ARBA" id="ARBA00022840"/>
    </source>
</evidence>
<dbReference type="STRING" id="348151.IV55_GL001455"/>
<keyword evidence="4 6" id="KW-0418">Kinase</keyword>
<keyword evidence="1 6" id="KW-0597">Phosphoprotein</keyword>
<feature type="region of interest" description="Disordered" evidence="8">
    <location>
        <begin position="688"/>
        <end position="716"/>
    </location>
</feature>
<evidence type="ECO:0000256" key="1">
    <source>
        <dbReference type="ARBA" id="ARBA00022553"/>
    </source>
</evidence>
<comment type="PTM">
    <text evidence="6 7">An intermediate of this reaction is the autophosphorylated ppk in which a phosphate is covalently linked to a histidine residue through a N-P bond.</text>
</comment>
<feature type="binding site" evidence="6">
    <location>
        <position position="593"/>
    </location>
    <ligand>
        <name>ATP</name>
        <dbReference type="ChEBI" id="CHEBI:30616"/>
    </ligand>
</feature>
<feature type="binding site" evidence="6">
    <location>
        <position position="469"/>
    </location>
    <ligand>
        <name>ATP</name>
        <dbReference type="ChEBI" id="CHEBI:30616"/>
    </ligand>
</feature>
<dbReference type="NCBIfam" id="TIGR03705">
    <property type="entry name" value="poly_P_kin"/>
    <property type="match status" value="1"/>
</dbReference>
<feature type="domain" description="Polyphosphate kinase C-terminal" evidence="11">
    <location>
        <begin position="505"/>
        <end position="675"/>
    </location>
</feature>
<evidence type="ECO:0000259" key="12">
    <source>
        <dbReference type="Pfam" id="PF17941"/>
    </source>
</evidence>
<proteinExistence type="inferred from homology"/>
<evidence type="ECO:0000313" key="14">
    <source>
        <dbReference type="EMBL" id="KRN96481.1"/>
    </source>
</evidence>
<dbReference type="InterPro" id="IPR025198">
    <property type="entry name" value="PPK_N_dom"/>
</dbReference>
<dbReference type="InterPro" id="IPR041108">
    <property type="entry name" value="PP_kinase_C_1"/>
</dbReference>
<dbReference type="Gene3D" id="3.30.870.10">
    <property type="entry name" value="Endonuclease Chain A"/>
    <property type="match status" value="2"/>
</dbReference>
<dbReference type="EMBL" id="JQCB01000004">
    <property type="protein sequence ID" value="KRN96481.1"/>
    <property type="molecule type" value="Genomic_DNA"/>
</dbReference>
<organism evidence="14 15">
    <name type="scientific">Furfurilactobacillus siliginis</name>
    <dbReference type="NCBI Taxonomy" id="348151"/>
    <lineage>
        <taxon>Bacteria</taxon>
        <taxon>Bacillati</taxon>
        <taxon>Bacillota</taxon>
        <taxon>Bacilli</taxon>
        <taxon>Lactobacillales</taxon>
        <taxon>Lactobacillaceae</taxon>
        <taxon>Furfurilactobacillus</taxon>
    </lineage>
</organism>
<comment type="caution">
    <text evidence="14">The sequence shown here is derived from an EMBL/GenBank/DDBJ whole genome shotgun (WGS) entry which is preliminary data.</text>
</comment>
<sequence>MTYGNPDLFVNRELSWVDFDDRVLEEARDKNNPLLERVRFLGITQNNLDEFFMVRVASLRKMAEVKYTKADASGMTPSAQLTAISARVHELVDKQYRTLNRSLLPQLAAIDVHLRAFDELNSAQVSFLTQYFREVLYPVLTPMAVDVSRPFPFISNNTLNIAIRLIKNEKDEDSGKREHRFATIQVPDTFARVVALPGTNEFILLEEVIKHYLAELFTGFKIKEACAYRVIRDMDFDVTEEDASDLLKEVEHELAVRDHTQVMRLEIDADMSKQLRKQLVKDLAAQADDVYDIKGPLDLRFLGKLAKQITGHTEMLYPAFKGYVQPALREGDLFAAIKRHDIFVQHPYDSFDPVVKFVQQAATDPDTLAIKMTLYRVSSQSPIIKHLAQAARNGKQVTVLVELKARFDEENNVKWAQMLEHEGCHVIYGLVGLKTHCKLLLVVRREADGIKRYMHMATGNYNDVTAHLYTDMGIFTADPLMGVDASNVFNMLSGFSEPDHFERVAIAPTTLRSFLYERIDDEIANAQAGRPAHIKMKMNSLSDKGMIEKLYAASAAGVKVDLIVRGIVCLKVGVPGISDNITVHSIVGRLLEHSRIYDFYANGDHQLYLSSADLMTRNISRRVELLFPVLQDDIKETVGHVFDLMWHDNVKTRVLQPDGTWQKVDRRGLAPLDVQATLLDDAQQKATAEAHVVTEKPQTPFTPLMRPASEALTDDD</sequence>
<evidence type="ECO:0000256" key="2">
    <source>
        <dbReference type="ARBA" id="ARBA00022679"/>
    </source>
</evidence>
<dbReference type="Pfam" id="PF13089">
    <property type="entry name" value="PP_kinase_N"/>
    <property type="match status" value="1"/>
</dbReference>
<dbReference type="EC" id="2.7.4.1" evidence="6 7"/>
<dbReference type="SUPFAM" id="SSF143724">
    <property type="entry name" value="PHP14-like"/>
    <property type="match status" value="1"/>
</dbReference>
<dbReference type="Gene3D" id="3.30.1840.10">
    <property type="entry name" value="Polyphosphate kinase middle domain"/>
    <property type="match status" value="1"/>
</dbReference>
<dbReference type="HAMAP" id="MF_00347">
    <property type="entry name" value="Polyphosphate_kinase"/>
    <property type="match status" value="1"/>
</dbReference>
<evidence type="ECO:0000256" key="7">
    <source>
        <dbReference type="RuleBase" id="RU003800"/>
    </source>
</evidence>
<dbReference type="GO" id="GO:0008976">
    <property type="term" value="F:polyphosphate kinase activity"/>
    <property type="evidence" value="ECO:0007669"/>
    <property type="project" value="UniProtKB-UniRule"/>
</dbReference>
<dbReference type="InterPro" id="IPR036832">
    <property type="entry name" value="PPK_N_dom_sf"/>
</dbReference>
<evidence type="ECO:0000313" key="15">
    <source>
        <dbReference type="Proteomes" id="UP000051139"/>
    </source>
</evidence>
<evidence type="ECO:0000259" key="10">
    <source>
        <dbReference type="Pfam" id="PF13089"/>
    </source>
</evidence>
<dbReference type="Pfam" id="PF17941">
    <property type="entry name" value="PP_kinase_C_1"/>
    <property type="match status" value="1"/>
</dbReference>
<dbReference type="EMBL" id="BJUD01000046">
    <property type="protein sequence ID" value="GEK29334.1"/>
    <property type="molecule type" value="Genomic_DNA"/>
</dbReference>
<keyword evidence="2 6" id="KW-0808">Transferase</keyword>
<dbReference type="CDD" id="cd09168">
    <property type="entry name" value="PLDc_PaPPK1_C2_like"/>
    <property type="match status" value="1"/>
</dbReference>
<comment type="catalytic activity">
    <reaction evidence="6 7">
        <text>[phosphate](n) + ATP = [phosphate](n+1) + ADP</text>
        <dbReference type="Rhea" id="RHEA:19573"/>
        <dbReference type="Rhea" id="RHEA-COMP:9859"/>
        <dbReference type="Rhea" id="RHEA-COMP:14280"/>
        <dbReference type="ChEBI" id="CHEBI:16838"/>
        <dbReference type="ChEBI" id="CHEBI:30616"/>
        <dbReference type="ChEBI" id="CHEBI:456216"/>
        <dbReference type="EC" id="2.7.4.1"/>
    </reaction>
</comment>
<comment type="similarity">
    <text evidence="6 7">Belongs to the polyphosphate kinase 1 (PPK1) family.</text>
</comment>
<reference evidence="14 15" key="1">
    <citation type="journal article" date="2015" name="Genome Announc.">
        <title>Expanding the biotechnology potential of lactobacilli through comparative genomics of 213 strains and associated genera.</title>
        <authorList>
            <person name="Sun Z."/>
            <person name="Harris H.M."/>
            <person name="McCann A."/>
            <person name="Guo C."/>
            <person name="Argimon S."/>
            <person name="Zhang W."/>
            <person name="Yang X."/>
            <person name="Jeffery I.B."/>
            <person name="Cooney J.C."/>
            <person name="Kagawa T.F."/>
            <person name="Liu W."/>
            <person name="Song Y."/>
            <person name="Salvetti E."/>
            <person name="Wrobel A."/>
            <person name="Rasinkangas P."/>
            <person name="Parkhill J."/>
            <person name="Rea M.C."/>
            <person name="O'Sullivan O."/>
            <person name="Ritari J."/>
            <person name="Douillard F.P."/>
            <person name="Paul Ross R."/>
            <person name="Yang R."/>
            <person name="Briner A.E."/>
            <person name="Felis G.E."/>
            <person name="de Vos W.M."/>
            <person name="Barrangou R."/>
            <person name="Klaenhammer T.R."/>
            <person name="Caufield P.W."/>
            <person name="Cui Y."/>
            <person name="Zhang H."/>
            <person name="O'Toole P.W."/>
        </authorList>
    </citation>
    <scope>NUCLEOTIDE SEQUENCE [LARGE SCALE GENOMIC DNA]</scope>
    <source>
        <strain evidence="14 15">DSM 22696</strain>
    </source>
</reference>
<comment type="function">
    <text evidence="6 7">Catalyzes the reversible transfer of the terminal phosphate of ATP to form a long-chain polyphosphate (polyP).</text>
</comment>
<evidence type="ECO:0000313" key="16">
    <source>
        <dbReference type="Proteomes" id="UP000321429"/>
    </source>
</evidence>
<dbReference type="InterPro" id="IPR025200">
    <property type="entry name" value="PPK_C_dom2"/>
</dbReference>
<dbReference type="Gene3D" id="1.20.58.310">
    <property type="entry name" value="Polyphosphate kinase N-terminal domain"/>
    <property type="match status" value="1"/>
</dbReference>
<dbReference type="PIRSF" id="PIRSF015589">
    <property type="entry name" value="PP_kinase"/>
    <property type="match status" value="1"/>
</dbReference>
<dbReference type="GO" id="GO:0009358">
    <property type="term" value="C:polyphosphate kinase complex"/>
    <property type="evidence" value="ECO:0007669"/>
    <property type="project" value="InterPro"/>
</dbReference>
<evidence type="ECO:0000256" key="8">
    <source>
        <dbReference type="SAM" id="MobiDB-lite"/>
    </source>
</evidence>